<dbReference type="AlphaFoldDB" id="A0A834GCE8"/>
<dbReference type="OrthoDB" id="1731207at2759"/>
<dbReference type="Proteomes" id="UP000626092">
    <property type="component" value="Unassembled WGS sequence"/>
</dbReference>
<accession>A0A834GCE8</accession>
<organism evidence="5 6">
    <name type="scientific">Rhododendron simsii</name>
    <name type="common">Sims's rhododendron</name>
    <dbReference type="NCBI Taxonomy" id="118357"/>
    <lineage>
        <taxon>Eukaryota</taxon>
        <taxon>Viridiplantae</taxon>
        <taxon>Streptophyta</taxon>
        <taxon>Embryophyta</taxon>
        <taxon>Tracheophyta</taxon>
        <taxon>Spermatophyta</taxon>
        <taxon>Magnoliopsida</taxon>
        <taxon>eudicotyledons</taxon>
        <taxon>Gunneridae</taxon>
        <taxon>Pentapetalae</taxon>
        <taxon>asterids</taxon>
        <taxon>Ericales</taxon>
        <taxon>Ericaceae</taxon>
        <taxon>Ericoideae</taxon>
        <taxon>Rhodoreae</taxon>
        <taxon>Rhododendron</taxon>
    </lineage>
</organism>
<evidence type="ECO:0000313" key="6">
    <source>
        <dbReference type="Proteomes" id="UP000626092"/>
    </source>
</evidence>
<keyword evidence="6" id="KW-1185">Reference proteome</keyword>
<sequence length="368" mass="40880">MAPRKQRTMEEIYEADNARMQQQIAALTEQIAALTVAFQQQPLNSHFTEEEDERSAAEDEENPFARDLARRKDRPHQKALQAEKQAKRQLGNYGGASGSNRNTTQSGINRGTVQVGNPPMVPQNRNPIATGGPRCFKCGEPGHRIADCKKAGPYGKGLFIESEEIVGDEFDVSQQDPIFDSANEQVVYEEHVTGDDGPLLVPRAPVDLAPVPDLKRVHGKATELIAHLQDVHTTTQQNLLEATAKYKCAADKKRRLLEFAVGDFVWAVLTKDRFSAGEYNKLAARKIGPLEVVEKINSNAYRLQLPSHIRTSNVFNVKHLFPYHGDNSDDEPANSRSNSFQPREDDADHIAEEYMKKGPNSGPSEGSL</sequence>
<proteinExistence type="predicted"/>
<dbReference type="InterPro" id="IPR001878">
    <property type="entry name" value="Znf_CCHC"/>
</dbReference>
<evidence type="ECO:0000259" key="4">
    <source>
        <dbReference type="PROSITE" id="PS50158"/>
    </source>
</evidence>
<name>A0A834GCE8_RHOSS</name>
<evidence type="ECO:0000256" key="1">
    <source>
        <dbReference type="PROSITE-ProRule" id="PRU00047"/>
    </source>
</evidence>
<keyword evidence="2" id="KW-0175">Coiled coil</keyword>
<evidence type="ECO:0000256" key="2">
    <source>
        <dbReference type="SAM" id="Coils"/>
    </source>
</evidence>
<evidence type="ECO:0000313" key="5">
    <source>
        <dbReference type="EMBL" id="KAF7130340.1"/>
    </source>
</evidence>
<feature type="region of interest" description="Disordered" evidence="3">
    <location>
        <begin position="325"/>
        <end position="368"/>
    </location>
</feature>
<dbReference type="InterPro" id="IPR050951">
    <property type="entry name" value="Retrovirus_Pol_polyprotein"/>
</dbReference>
<keyword evidence="1" id="KW-0479">Metal-binding</keyword>
<dbReference type="PANTHER" id="PTHR37984:SF5">
    <property type="entry name" value="PROTEIN NYNRIN-LIKE"/>
    <property type="match status" value="1"/>
</dbReference>
<feature type="region of interest" description="Disordered" evidence="3">
    <location>
        <begin position="43"/>
        <end position="123"/>
    </location>
</feature>
<dbReference type="SUPFAM" id="SSF57756">
    <property type="entry name" value="Retrovirus zinc finger-like domains"/>
    <property type="match status" value="1"/>
</dbReference>
<dbReference type="Pfam" id="PF00098">
    <property type="entry name" value="zf-CCHC"/>
    <property type="match status" value="1"/>
</dbReference>
<dbReference type="InterPro" id="IPR036875">
    <property type="entry name" value="Znf_CCHC_sf"/>
</dbReference>
<dbReference type="Gene3D" id="4.10.60.10">
    <property type="entry name" value="Zinc finger, CCHC-type"/>
    <property type="match status" value="1"/>
</dbReference>
<feature type="compositionally biased region" description="Basic and acidic residues" evidence="3">
    <location>
        <begin position="342"/>
        <end position="356"/>
    </location>
</feature>
<comment type="caution">
    <text evidence="5">The sequence shown here is derived from an EMBL/GenBank/DDBJ whole genome shotgun (WGS) entry which is preliminary data.</text>
</comment>
<dbReference type="SMART" id="SM00343">
    <property type="entry name" value="ZnF_C2HC"/>
    <property type="match status" value="1"/>
</dbReference>
<dbReference type="PANTHER" id="PTHR37984">
    <property type="entry name" value="PROTEIN CBG26694"/>
    <property type="match status" value="1"/>
</dbReference>
<feature type="domain" description="CCHC-type" evidence="4">
    <location>
        <begin position="134"/>
        <end position="150"/>
    </location>
</feature>
<dbReference type="GO" id="GO:0003676">
    <property type="term" value="F:nucleic acid binding"/>
    <property type="evidence" value="ECO:0007669"/>
    <property type="project" value="InterPro"/>
</dbReference>
<dbReference type="InterPro" id="IPR056924">
    <property type="entry name" value="SH3_Tf2-1"/>
</dbReference>
<feature type="compositionally biased region" description="Polar residues" evidence="3">
    <location>
        <begin position="98"/>
        <end position="115"/>
    </location>
</feature>
<protein>
    <recommendedName>
        <fullName evidence="4">CCHC-type domain-containing protein</fullName>
    </recommendedName>
</protein>
<feature type="coiled-coil region" evidence="2">
    <location>
        <begin position="10"/>
        <end position="37"/>
    </location>
</feature>
<dbReference type="PROSITE" id="PS50158">
    <property type="entry name" value="ZF_CCHC"/>
    <property type="match status" value="1"/>
</dbReference>
<gene>
    <name evidence="5" type="ORF">RHSIM_Rhsim10G0033500</name>
</gene>
<dbReference type="EMBL" id="WJXA01000010">
    <property type="protein sequence ID" value="KAF7130340.1"/>
    <property type="molecule type" value="Genomic_DNA"/>
</dbReference>
<dbReference type="Pfam" id="PF24626">
    <property type="entry name" value="SH3_Tf2-1"/>
    <property type="match status" value="1"/>
</dbReference>
<evidence type="ECO:0000256" key="3">
    <source>
        <dbReference type="SAM" id="MobiDB-lite"/>
    </source>
</evidence>
<keyword evidence="1" id="KW-0863">Zinc-finger</keyword>
<dbReference type="GO" id="GO:0008270">
    <property type="term" value="F:zinc ion binding"/>
    <property type="evidence" value="ECO:0007669"/>
    <property type="project" value="UniProtKB-KW"/>
</dbReference>
<keyword evidence="1" id="KW-0862">Zinc</keyword>
<feature type="compositionally biased region" description="Acidic residues" evidence="3">
    <location>
        <begin position="49"/>
        <end position="62"/>
    </location>
</feature>
<reference evidence="5" key="1">
    <citation type="submission" date="2019-11" db="EMBL/GenBank/DDBJ databases">
        <authorList>
            <person name="Liu Y."/>
            <person name="Hou J."/>
            <person name="Li T.-Q."/>
            <person name="Guan C.-H."/>
            <person name="Wu X."/>
            <person name="Wu H.-Z."/>
            <person name="Ling F."/>
            <person name="Zhang R."/>
            <person name="Shi X.-G."/>
            <person name="Ren J.-P."/>
            <person name="Chen E.-F."/>
            <person name="Sun J.-M."/>
        </authorList>
    </citation>
    <scope>NUCLEOTIDE SEQUENCE</scope>
    <source>
        <strain evidence="5">Adult_tree_wgs_1</strain>
        <tissue evidence="5">Leaves</tissue>
    </source>
</reference>